<evidence type="ECO:0000259" key="10">
    <source>
        <dbReference type="Pfam" id="PF12359"/>
    </source>
</evidence>
<dbReference type="InterPro" id="IPR022105">
    <property type="entry name" value="DUF3645"/>
</dbReference>
<accession>A0A9W9DEY8</accession>
<feature type="domain" description="DUF3638" evidence="9">
    <location>
        <begin position="2071"/>
        <end position="2293"/>
    </location>
</feature>
<dbReference type="InterPro" id="IPR051346">
    <property type="entry name" value="OTU_Deubiquitinase"/>
</dbReference>
<dbReference type="EC" id="3.4.19.12" evidence="2"/>
<feature type="domain" description="DUF6606" evidence="11">
    <location>
        <begin position="12"/>
        <end position="267"/>
    </location>
</feature>
<keyword evidence="3" id="KW-0645">Protease</keyword>
<dbReference type="GO" id="GO:0004843">
    <property type="term" value="F:cysteine-type deubiquitinase activity"/>
    <property type="evidence" value="ECO:0007669"/>
    <property type="project" value="UniProtKB-EC"/>
</dbReference>
<keyword evidence="4" id="KW-0833">Ubl conjugation pathway</keyword>
<evidence type="ECO:0000256" key="2">
    <source>
        <dbReference type="ARBA" id="ARBA00012759"/>
    </source>
</evidence>
<comment type="catalytic activity">
    <reaction evidence="1">
        <text>Thiol-dependent hydrolysis of ester, thioester, amide, peptide and isopeptide bonds formed by the C-terminal Gly of ubiquitin (a 76-residue protein attached to proteins as an intracellular targeting signal).</text>
        <dbReference type="EC" id="3.4.19.12"/>
    </reaction>
</comment>
<dbReference type="InterPro" id="IPR027417">
    <property type="entry name" value="P-loop_NTPase"/>
</dbReference>
<feature type="coiled-coil region" evidence="7">
    <location>
        <begin position="568"/>
        <end position="606"/>
    </location>
</feature>
<evidence type="ECO:0000313" key="12">
    <source>
        <dbReference type="EMBL" id="KAJ4467172.1"/>
    </source>
</evidence>
<evidence type="ECO:0000256" key="7">
    <source>
        <dbReference type="SAM" id="Coils"/>
    </source>
</evidence>
<evidence type="ECO:0000256" key="4">
    <source>
        <dbReference type="ARBA" id="ARBA00022786"/>
    </source>
</evidence>
<dbReference type="Proteomes" id="UP001150238">
    <property type="component" value="Unassembled WGS sequence"/>
</dbReference>
<dbReference type="Pfam" id="PF12359">
    <property type="entry name" value="DUF3645"/>
    <property type="match status" value="1"/>
</dbReference>
<keyword evidence="5" id="KW-0378">Hydrolase</keyword>
<dbReference type="InterPro" id="IPR046541">
    <property type="entry name" value="DUF6606"/>
</dbReference>
<dbReference type="EMBL" id="JANVFS010000042">
    <property type="protein sequence ID" value="KAJ4467172.1"/>
    <property type="molecule type" value="Genomic_DNA"/>
</dbReference>
<evidence type="ECO:0000313" key="13">
    <source>
        <dbReference type="Proteomes" id="UP001150238"/>
    </source>
</evidence>
<dbReference type="PANTHER" id="PTHR13367">
    <property type="entry name" value="UBIQUITIN THIOESTERASE"/>
    <property type="match status" value="1"/>
</dbReference>
<keyword evidence="7" id="KW-0175">Coiled coil</keyword>
<feature type="region of interest" description="Disordered" evidence="8">
    <location>
        <begin position="156"/>
        <end position="176"/>
    </location>
</feature>
<evidence type="ECO:0000256" key="1">
    <source>
        <dbReference type="ARBA" id="ARBA00000707"/>
    </source>
</evidence>
<dbReference type="Pfam" id="PF12340">
    <property type="entry name" value="DUF3638"/>
    <property type="match status" value="1"/>
</dbReference>
<feature type="domain" description="DUF3645" evidence="10">
    <location>
        <begin position="2412"/>
        <end position="2444"/>
    </location>
</feature>
<dbReference type="GO" id="GO:0006508">
    <property type="term" value="P:proteolysis"/>
    <property type="evidence" value="ECO:0007669"/>
    <property type="project" value="UniProtKB-KW"/>
</dbReference>
<comment type="caution">
    <text evidence="12">The sequence shown here is derived from an EMBL/GenBank/DDBJ whole genome shotgun (WGS) entry which is preliminary data.</text>
</comment>
<reference evidence="12" key="2">
    <citation type="journal article" date="2023" name="Proc. Natl. Acad. Sci. U.S.A.">
        <title>A global phylogenomic analysis of the shiitake genus Lentinula.</title>
        <authorList>
            <person name="Sierra-Patev S."/>
            <person name="Min B."/>
            <person name="Naranjo-Ortiz M."/>
            <person name="Looney B."/>
            <person name="Konkel Z."/>
            <person name="Slot J.C."/>
            <person name="Sakamoto Y."/>
            <person name="Steenwyk J.L."/>
            <person name="Rokas A."/>
            <person name="Carro J."/>
            <person name="Camarero S."/>
            <person name="Ferreira P."/>
            <person name="Molpeceres G."/>
            <person name="Ruiz-Duenas F.J."/>
            <person name="Serrano A."/>
            <person name="Henrissat B."/>
            <person name="Drula E."/>
            <person name="Hughes K.W."/>
            <person name="Mata J.L."/>
            <person name="Ishikawa N.K."/>
            <person name="Vargas-Isla R."/>
            <person name="Ushijima S."/>
            <person name="Smith C.A."/>
            <person name="Donoghue J."/>
            <person name="Ahrendt S."/>
            <person name="Andreopoulos W."/>
            <person name="He G."/>
            <person name="LaButti K."/>
            <person name="Lipzen A."/>
            <person name="Ng V."/>
            <person name="Riley R."/>
            <person name="Sandor L."/>
            <person name="Barry K."/>
            <person name="Martinez A.T."/>
            <person name="Xiao Y."/>
            <person name="Gibbons J.G."/>
            <person name="Terashima K."/>
            <person name="Grigoriev I.V."/>
            <person name="Hibbett D."/>
        </authorList>
    </citation>
    <scope>NUCLEOTIDE SEQUENCE</scope>
    <source>
        <strain evidence="12">Sp2 HRB7682 ss15</strain>
    </source>
</reference>
<evidence type="ECO:0000256" key="3">
    <source>
        <dbReference type="ARBA" id="ARBA00022670"/>
    </source>
</evidence>
<name>A0A9W9DEY8_9AGAR</name>
<gene>
    <name evidence="12" type="ORF">C8J55DRAFT_439106</name>
</gene>
<evidence type="ECO:0000259" key="11">
    <source>
        <dbReference type="Pfam" id="PF20255"/>
    </source>
</evidence>
<evidence type="ECO:0000256" key="8">
    <source>
        <dbReference type="SAM" id="MobiDB-lite"/>
    </source>
</evidence>
<dbReference type="InterPro" id="IPR022099">
    <property type="entry name" value="DUF3638"/>
</dbReference>
<evidence type="ECO:0000256" key="6">
    <source>
        <dbReference type="ARBA" id="ARBA00022807"/>
    </source>
</evidence>
<evidence type="ECO:0000256" key="5">
    <source>
        <dbReference type="ARBA" id="ARBA00022801"/>
    </source>
</evidence>
<reference evidence="12" key="1">
    <citation type="submission" date="2022-08" db="EMBL/GenBank/DDBJ databases">
        <authorList>
            <consortium name="DOE Joint Genome Institute"/>
            <person name="Min B."/>
            <person name="Riley R."/>
            <person name="Sierra-Patev S."/>
            <person name="Naranjo-Ortiz M."/>
            <person name="Looney B."/>
            <person name="Konkel Z."/>
            <person name="Slot J.C."/>
            <person name="Sakamoto Y."/>
            <person name="Steenwyk J.L."/>
            <person name="Rokas A."/>
            <person name="Carro J."/>
            <person name="Camarero S."/>
            <person name="Ferreira P."/>
            <person name="Molpeceres G."/>
            <person name="Ruiz-Duenas F.J."/>
            <person name="Serrano A."/>
            <person name="Henrissat B."/>
            <person name="Drula E."/>
            <person name="Hughes K.W."/>
            <person name="Mata J.L."/>
            <person name="Ishikawa N.K."/>
            <person name="Vargas-Isla R."/>
            <person name="Ushijima S."/>
            <person name="Smith C.A."/>
            <person name="Ahrendt S."/>
            <person name="Andreopoulos W."/>
            <person name="He G."/>
            <person name="Labutti K."/>
            <person name="Lipzen A."/>
            <person name="Ng V."/>
            <person name="Sandor L."/>
            <person name="Barry K."/>
            <person name="Martinez A.T."/>
            <person name="Xiao Y."/>
            <person name="Gibbons J.G."/>
            <person name="Terashima K."/>
            <person name="Hibbett D.S."/>
            <person name="Grigoriev I.V."/>
        </authorList>
    </citation>
    <scope>NUCLEOTIDE SEQUENCE</scope>
    <source>
        <strain evidence="12">Sp2 HRB7682 ss15</strain>
    </source>
</reference>
<protein>
    <recommendedName>
        <fullName evidence="2">ubiquitinyl hydrolase 1</fullName>
        <ecNumber evidence="2">3.4.19.12</ecNumber>
    </recommendedName>
</protein>
<keyword evidence="6" id="KW-0788">Thiol protease</keyword>
<dbReference type="PANTHER" id="PTHR13367:SF34">
    <property type="match status" value="1"/>
</dbReference>
<proteinExistence type="predicted"/>
<evidence type="ECO:0000259" key="9">
    <source>
        <dbReference type="Pfam" id="PF12340"/>
    </source>
</evidence>
<sequence length="3196" mass="363021">MGYTSHQLRYAIDHIFLPPKLPQENDQRGELDHVISSLVMDASRPFRTRLEREDNRKWGAVLKTLRGFRDLQTSNTLVAKDIAQALKELSVGDSLALFIRAQNAGVIIPEHILSSTGKLVRSFPGPAIELPAGPFDSTHFCKEFGAFLAEMNNTPIVEDDEDDGMGPRRKSGLSANAKPEETADPVFITSVLTGIMRGLGGKPEIDVTRISKRVADDVVGRGSDKKPWRRSALWLVLRVALQTTLAREDPTHRLYKLFILFLHGHILSLALKDKFDSDILFTMRAKTCRRLAKLGDDAPESLVLYTTDISERVGEELQRRWRKIQAVGVKPASVLESPWAPDQLNIPADTTLRLTNSTARINLALGNSQMNLPPTHYEPHETERLRDVAHFGDLTSAKLDVAFRTDPFVNLADFENLVGQGFLASWLERRIAPNATLRVQDNAAILLYVCMRKYHFYAALHYKSSPEDLSLMVLTLFELWVAIDKVAVASVPLLETYLPEVPFDRSLTTSSAALLRPLLIRKSVDLKRILRVNEYIRSRKEGATSNESVFSERITSSSFSVRYFDQDNHELRDLKTKIERDAQEQRNEILEELETKTQQRAQIQKRWACAEHDHTDESRLIETRQTGKRRKRTYVNYGWDCEKCRLETQMNAFSVPLHEWPLPEDENQAKRVVFELCLPRTFAQWRAATATLLFDACTPTDKREGFDQSRPHTILPSSKELSGYLRAGDDELHIMTLASTSGSAKQFNSISLPVTAADICLPNGMKWRLYEPRNKIWVRGSTSSAKIGTIFREADTTKMVTLPISSISSSIYSKAQLQYAISATTHLSNDIIACQDVCPPQLSLHEYMSFASLRSGARLQWMNLLRELREGTLSWQNEEVGTLISMLMWQVGCIKAGHGEIEGTRGFEWHTELRDLGFGQALLRELANLLRRVEGNWKEVVTVRTIVLLTSRLLTSTRHAEVILECYRMMREARKVTWEWVDQLEQKLQGCGEEFVKDYQAKICEMACACRTTYNVDTDEHLLSCPEDVAIFVACGIIIHDNKPHDLLAETVSGNLRRTLQRDRRLAHGVEPVLLKLFSTPVDEGLNQALKRIWPVYNPAVDWLALAEPNHRWVTCETLSDGSSRGNQAQEIHLDLLTGKLLVNGKPLGRLPSEFVKHPAYVRVFGKKKILDVVPASEPGMQFATRSLVSGYQVLFGMRGENDLVIRAKFEDTLFELIPHTHFVDDLPERFVTDNVHWLNLSNEQIELRSLETIWETSPINWTIHFSEPQRPCVSGTRALVDVKSWTFQMIAATMEPFEKPQFLTVTCSKNYNPSTLSVDLPRYRLSFFRNASDQLECVNFPGMIVNHDDQSVGALVGLQNRLVLKGNDRSPAGTHQKVLVPFGEVQYNTDGENHVKVEIETLTQRDVRCADYDIDLNLGCLRGNGSLKSRLYHIYLLALTSHCLPDPLTGHTGTEEALLEFYSAACMSFRELCEDEVTLLLKIGKLTPNRFGAPQHSPKSQNVAWTHLPPLSHHHAFATRAREVLGCAQQQEVFTEFLSDGSTKKEKKVVLPTGNQTLDTRGALRSAMFYTTDIKAQPLPLIRDGVYSARDTELISETATCSVASNIFTGHTCLLLPQTPPLPELFQSWSRVRAPSEHFSLSYNRCWLHVDMADSWLNIFEKCRSRDTSKDTKMFQLLFSLPVMVFKNEEYEKYIPAMVSAFCDHRLKRPALPDAAGNYFDFRTGTAPVLDNILSRLKDSVIPATDTRLWNIVPYDDESDEDYRRRRKTEYNARLKHASLQIANFFSGKWNSWMQGHRTLNFPTVADGNLFNHARVIEKITCYFRDCNQNRLLLEHAEGVQSILNENFHDAISWDVPEFEFPPCDPHHNPHLPFDALSVLFERAPPVIIRREEELWGNVDQYYTTTESTSSGKLGELLAEMQRSTLALRRKYAKDLQDSQMNLTSLPSLPSITNIPFNIHELKQHEEACATRLLTSLERIIAVLKPLSIQEKAIASAGLWPRITLKALLRQLARPVNANLTNEWREVLLYIGRDTLEYQRSTRLLSYAQQGKREDFFREIDTHVYDMASAIGNPDWTLIQIEGNFLARPLQVRVAQEMITPSSNANTVLQLNMGEGKSSVIVPLVAAALAKGDRVVRVVVLKPLAGQMFQLLVERLSGLANRRIFYMPFSRKIRVGRDQINLIQRNYEICMREGGVWIVQPEHILSFKLMSIDRSLVSDNEIDRLAAEQLNLSQQWLDKNSRDILDESDEILHIRYQLVYTVGQQQPLELHPDRWTIAEELFTFVSRHVDEVKVRSKIGIDIESSVSGSFAPVRILDIEAGRDLVEKVVEDIFSGCLSSFNVRFLPEAMQTLAREFITEEKVEDASIQELRQHCGGGNDWKHLLLLRGLIAHGILIYALKERQYRVDYGLDLSRSLLAVPYRAKDVPSIRAEFGHPDVAVVLTCLSYYYEGLSSVQVKLCFGLLFKLDNPPLEYKMWVDGDPTVPNHLRTLNGINTDDADQHGTHIIPLFSKRKTVVDFYLSHVVFPKAAKEFPHKLSSSGWDLAEAKPGHVTTGFSGTNDNRFLLPTSISQQDPLQQNGTNAKVLSHLLQKENNHYRCAAQEDGGHPPVKRFLEILTQETSNSQVQVLLDVGAQMLDLKNDALAREWLKLRPDMAAAIFFNDNDEMIVVSQDGTEELLISSPFKGQLERVLVYLDDAHTRGTDLKLPIKSRAAVTLGPKVTKDRLIQGCMRMRKLGYGQSVIFFAPSEIDRAIRDLRREVSRDANVHTVDILRWSMYETCKDIAHHVPHWAEQGWDYLRRRKAWEEFTRDSAAAQATEGAIVNPGIDTLKKVWMREEARSLEKMYGHQTGPATTGLGGADMNMRESILATPELRERLELLGVKELKEVNVDEEQEREVSHEIERETHIERPPRVTPAQHQLSEGIKHFIHTGVLPTTEDSSFRKSFIKMFHSIEDSVKKSPSNGQDVWSPGLYVTVDFASTISARDAVERGGNAEYLRPLNWILTSRRYATNNVMIGVSPYEANELLPDIRKSTKVNLHVYAPRVTKDMLPLDDLRFYTVPKIDENGWVVPRMNIISQLNLFAGQLYLGNHDIYVQLCQFLGLDCGDGKGETEERIRPTPMEVDGEPYAIQSDGFVRPGPHREPMGMLVCRFVESPVPFLQELFGLRRKGTGFLPTHLGRIVHGRLLKQEDFDY</sequence>
<organism evidence="12 13">
    <name type="scientific">Lentinula lateritia</name>
    <dbReference type="NCBI Taxonomy" id="40482"/>
    <lineage>
        <taxon>Eukaryota</taxon>
        <taxon>Fungi</taxon>
        <taxon>Dikarya</taxon>
        <taxon>Basidiomycota</taxon>
        <taxon>Agaricomycotina</taxon>
        <taxon>Agaricomycetes</taxon>
        <taxon>Agaricomycetidae</taxon>
        <taxon>Agaricales</taxon>
        <taxon>Marasmiineae</taxon>
        <taxon>Omphalotaceae</taxon>
        <taxon>Lentinula</taxon>
    </lineage>
</organism>
<dbReference type="SUPFAM" id="SSF52540">
    <property type="entry name" value="P-loop containing nucleoside triphosphate hydrolases"/>
    <property type="match status" value="1"/>
</dbReference>
<dbReference type="Pfam" id="PF20255">
    <property type="entry name" value="DUF6606"/>
    <property type="match status" value="1"/>
</dbReference>